<dbReference type="InterPro" id="IPR050584">
    <property type="entry name" value="Cholesterol_7-desaturase"/>
</dbReference>
<dbReference type="Proteomes" id="UP001160301">
    <property type="component" value="Unassembled WGS sequence"/>
</dbReference>
<dbReference type="SUPFAM" id="SSF50022">
    <property type="entry name" value="ISP domain"/>
    <property type="match status" value="1"/>
</dbReference>
<dbReference type="SUPFAM" id="SSF55961">
    <property type="entry name" value="Bet v1-like"/>
    <property type="match status" value="1"/>
</dbReference>
<proteinExistence type="predicted"/>
<keyword evidence="8" id="KW-1185">Reference proteome</keyword>
<reference evidence="7 8" key="1">
    <citation type="submission" date="2023-04" db="EMBL/GenBank/DDBJ databases">
        <title>The genome sequence of Polyangium sorediatum DSM14670.</title>
        <authorList>
            <person name="Zhang X."/>
        </authorList>
    </citation>
    <scope>NUCLEOTIDE SEQUENCE [LARGE SCALE GENOMIC DNA]</scope>
    <source>
        <strain evidence="7 8">DSM 14670</strain>
    </source>
</reference>
<keyword evidence="5" id="KW-0411">Iron-sulfur</keyword>
<dbReference type="PROSITE" id="PS51296">
    <property type="entry name" value="RIESKE"/>
    <property type="match status" value="1"/>
</dbReference>
<feature type="domain" description="Rieske" evidence="6">
    <location>
        <begin position="29"/>
        <end position="133"/>
    </location>
</feature>
<accession>A0ABT6NJL5</accession>
<sequence length="350" mass="39666">MNMPQRTRGERHSLPMLEGAEPPLPRDCWVPIASARNVRERPRTVRRLGRSFVLWRSATGEILAHDARCPHRGADLGLGRVIAGELACPYHGFRFGTAGECTGMPCEPEGKPSRRDLSIRRYEVREHRGLVWLWHGDGASDRPPLPWFEELPETDRHAWDHETVWPLPQLRVMEGMLDMHHVPFAHGRYLRGIGTRLDPYEVKVEGNSVRTFGALRRSGDGPERGFRAWIDARLPGLVFLRFGPRLCAIVACTPVDREATWIFARYFVELPVVGKLLAALSLWAEFTLVQPDDQRMLMSTSPREPDVRDHKLVRADLGIAQWHKLFSRAVRGDILAPPTDATRVPGEGQG</sequence>
<evidence type="ECO:0000256" key="2">
    <source>
        <dbReference type="ARBA" id="ARBA00022723"/>
    </source>
</evidence>
<keyword evidence="2" id="KW-0479">Metal-binding</keyword>
<dbReference type="PROSITE" id="PS00570">
    <property type="entry name" value="RING_HYDROXYL_ALPHA"/>
    <property type="match status" value="1"/>
</dbReference>
<dbReference type="CDD" id="cd03469">
    <property type="entry name" value="Rieske_RO_Alpha_N"/>
    <property type="match status" value="1"/>
</dbReference>
<dbReference type="PANTHER" id="PTHR21266:SF59">
    <property type="entry name" value="BLR4922 PROTEIN"/>
    <property type="match status" value="1"/>
</dbReference>
<dbReference type="EMBL" id="JARZHI010000002">
    <property type="protein sequence ID" value="MDI1428447.1"/>
    <property type="molecule type" value="Genomic_DNA"/>
</dbReference>
<dbReference type="Gene3D" id="2.102.10.10">
    <property type="entry name" value="Rieske [2Fe-2S] iron-sulphur domain"/>
    <property type="match status" value="1"/>
</dbReference>
<gene>
    <name evidence="7" type="ORF">QHF89_03055</name>
</gene>
<dbReference type="InterPro" id="IPR036922">
    <property type="entry name" value="Rieske_2Fe-2S_sf"/>
</dbReference>
<evidence type="ECO:0000313" key="7">
    <source>
        <dbReference type="EMBL" id="MDI1428447.1"/>
    </source>
</evidence>
<evidence type="ECO:0000256" key="5">
    <source>
        <dbReference type="ARBA" id="ARBA00023014"/>
    </source>
</evidence>
<dbReference type="InterPro" id="IPR015881">
    <property type="entry name" value="ARHD_Rieske_2Fe_2S"/>
</dbReference>
<dbReference type="PANTHER" id="PTHR21266">
    <property type="entry name" value="IRON-SULFUR DOMAIN CONTAINING PROTEIN"/>
    <property type="match status" value="1"/>
</dbReference>
<evidence type="ECO:0000259" key="6">
    <source>
        <dbReference type="PROSITE" id="PS51296"/>
    </source>
</evidence>
<evidence type="ECO:0000256" key="1">
    <source>
        <dbReference type="ARBA" id="ARBA00022714"/>
    </source>
</evidence>
<dbReference type="Pfam" id="PF00355">
    <property type="entry name" value="Rieske"/>
    <property type="match status" value="1"/>
</dbReference>
<organism evidence="7 8">
    <name type="scientific">Polyangium sorediatum</name>
    <dbReference type="NCBI Taxonomy" id="889274"/>
    <lineage>
        <taxon>Bacteria</taxon>
        <taxon>Pseudomonadati</taxon>
        <taxon>Myxococcota</taxon>
        <taxon>Polyangia</taxon>
        <taxon>Polyangiales</taxon>
        <taxon>Polyangiaceae</taxon>
        <taxon>Polyangium</taxon>
    </lineage>
</organism>
<dbReference type="InterPro" id="IPR017941">
    <property type="entry name" value="Rieske_2Fe-2S"/>
</dbReference>
<evidence type="ECO:0000256" key="3">
    <source>
        <dbReference type="ARBA" id="ARBA00023002"/>
    </source>
</evidence>
<name>A0ABT6NJL5_9BACT</name>
<comment type="caution">
    <text evidence="7">The sequence shown here is derived from an EMBL/GenBank/DDBJ whole genome shotgun (WGS) entry which is preliminary data.</text>
</comment>
<protein>
    <submittedName>
        <fullName evidence="7">Rieske 2Fe-2S domain-containing protein</fullName>
    </submittedName>
</protein>
<keyword evidence="4" id="KW-0408">Iron</keyword>
<keyword evidence="3" id="KW-0560">Oxidoreductase</keyword>
<keyword evidence="1" id="KW-0001">2Fe-2S</keyword>
<evidence type="ECO:0000256" key="4">
    <source>
        <dbReference type="ARBA" id="ARBA00023004"/>
    </source>
</evidence>
<evidence type="ECO:0000313" key="8">
    <source>
        <dbReference type="Proteomes" id="UP001160301"/>
    </source>
</evidence>
<dbReference type="Gene3D" id="3.90.380.10">
    <property type="entry name" value="Naphthalene 1,2-dioxygenase Alpha Subunit, Chain A, domain 1"/>
    <property type="match status" value="1"/>
</dbReference>